<organism evidence="1 2">
    <name type="scientific">Nephila pilipes</name>
    <name type="common">Giant wood spider</name>
    <name type="synonym">Nephila maculata</name>
    <dbReference type="NCBI Taxonomy" id="299642"/>
    <lineage>
        <taxon>Eukaryota</taxon>
        <taxon>Metazoa</taxon>
        <taxon>Ecdysozoa</taxon>
        <taxon>Arthropoda</taxon>
        <taxon>Chelicerata</taxon>
        <taxon>Arachnida</taxon>
        <taxon>Araneae</taxon>
        <taxon>Araneomorphae</taxon>
        <taxon>Entelegynae</taxon>
        <taxon>Araneoidea</taxon>
        <taxon>Nephilidae</taxon>
        <taxon>Nephila</taxon>
    </lineage>
</organism>
<dbReference type="EMBL" id="BMAW01041871">
    <property type="protein sequence ID" value="GFS31164.1"/>
    <property type="molecule type" value="Genomic_DNA"/>
</dbReference>
<protein>
    <submittedName>
        <fullName evidence="1">Uncharacterized protein</fullName>
    </submittedName>
</protein>
<accession>A0A8X6M8E7</accession>
<dbReference type="Proteomes" id="UP000887013">
    <property type="component" value="Unassembled WGS sequence"/>
</dbReference>
<evidence type="ECO:0000313" key="1">
    <source>
        <dbReference type="EMBL" id="GFS31164.1"/>
    </source>
</evidence>
<sequence>RMENENIQNPNLRFLSFARMDDGFHRAPGMRSDFQARIFGKLKIKLTVESGAFMLKMMLC</sequence>
<evidence type="ECO:0000313" key="2">
    <source>
        <dbReference type="Proteomes" id="UP000887013"/>
    </source>
</evidence>
<comment type="caution">
    <text evidence="1">The sequence shown here is derived from an EMBL/GenBank/DDBJ whole genome shotgun (WGS) entry which is preliminary data.</text>
</comment>
<keyword evidence="2" id="KW-1185">Reference proteome</keyword>
<feature type="non-terminal residue" evidence="1">
    <location>
        <position position="1"/>
    </location>
</feature>
<proteinExistence type="predicted"/>
<name>A0A8X6M8E7_NEPPI</name>
<gene>
    <name evidence="1" type="ORF">NPIL_38361</name>
</gene>
<reference evidence="1" key="1">
    <citation type="submission" date="2020-08" db="EMBL/GenBank/DDBJ databases">
        <title>Multicomponent nature underlies the extraordinary mechanical properties of spider dragline silk.</title>
        <authorList>
            <person name="Kono N."/>
            <person name="Nakamura H."/>
            <person name="Mori M."/>
            <person name="Yoshida Y."/>
            <person name="Ohtoshi R."/>
            <person name="Malay A.D."/>
            <person name="Moran D.A.P."/>
            <person name="Tomita M."/>
            <person name="Numata K."/>
            <person name="Arakawa K."/>
        </authorList>
    </citation>
    <scope>NUCLEOTIDE SEQUENCE</scope>
</reference>
<dbReference type="AlphaFoldDB" id="A0A8X6M8E7"/>